<organism evidence="1 2">
    <name type="scientific">Lacipirellula limnantheis</name>
    <dbReference type="NCBI Taxonomy" id="2528024"/>
    <lineage>
        <taxon>Bacteria</taxon>
        <taxon>Pseudomonadati</taxon>
        <taxon>Planctomycetota</taxon>
        <taxon>Planctomycetia</taxon>
        <taxon>Pirellulales</taxon>
        <taxon>Lacipirellulaceae</taxon>
        <taxon>Lacipirellula</taxon>
    </lineage>
</organism>
<sequence>MPRPRFTLRVALAVTAIVAVAMWRHVDWHNQRGEAIRSGRVAGGHPVAAPGLLRLFGESGYDALLVDPAMDAQEINQLRSLFPEAAYPYGRIGEF</sequence>
<evidence type="ECO:0000313" key="1">
    <source>
        <dbReference type="EMBL" id="QDT72236.1"/>
    </source>
</evidence>
<dbReference type="Proteomes" id="UP000317909">
    <property type="component" value="Chromosome"/>
</dbReference>
<accession>A0A517TV25</accession>
<dbReference type="KEGG" id="llh:I41_14070"/>
<name>A0A517TV25_9BACT</name>
<proteinExistence type="predicted"/>
<dbReference type="AlphaFoldDB" id="A0A517TV25"/>
<reference evidence="1 2" key="1">
    <citation type="submission" date="2019-02" db="EMBL/GenBank/DDBJ databases">
        <title>Deep-cultivation of Planctomycetes and their phenomic and genomic characterization uncovers novel biology.</title>
        <authorList>
            <person name="Wiegand S."/>
            <person name="Jogler M."/>
            <person name="Boedeker C."/>
            <person name="Pinto D."/>
            <person name="Vollmers J."/>
            <person name="Rivas-Marin E."/>
            <person name="Kohn T."/>
            <person name="Peeters S.H."/>
            <person name="Heuer A."/>
            <person name="Rast P."/>
            <person name="Oberbeckmann S."/>
            <person name="Bunk B."/>
            <person name="Jeske O."/>
            <person name="Meyerdierks A."/>
            <person name="Storesund J.E."/>
            <person name="Kallscheuer N."/>
            <person name="Luecker S."/>
            <person name="Lage O.M."/>
            <person name="Pohl T."/>
            <person name="Merkel B.J."/>
            <person name="Hornburger P."/>
            <person name="Mueller R.-W."/>
            <person name="Bruemmer F."/>
            <person name="Labrenz M."/>
            <person name="Spormann A.M."/>
            <person name="Op den Camp H."/>
            <person name="Overmann J."/>
            <person name="Amann R."/>
            <person name="Jetten M.S.M."/>
            <person name="Mascher T."/>
            <person name="Medema M.H."/>
            <person name="Devos D.P."/>
            <person name="Kaster A.-K."/>
            <person name="Ovreas L."/>
            <person name="Rohde M."/>
            <person name="Galperin M.Y."/>
            <person name="Jogler C."/>
        </authorList>
    </citation>
    <scope>NUCLEOTIDE SEQUENCE [LARGE SCALE GENOMIC DNA]</scope>
    <source>
        <strain evidence="1 2">I41</strain>
    </source>
</reference>
<gene>
    <name evidence="1" type="ORF">I41_14070</name>
</gene>
<keyword evidence="2" id="KW-1185">Reference proteome</keyword>
<protein>
    <submittedName>
        <fullName evidence="1">Uncharacterized protein</fullName>
    </submittedName>
</protein>
<dbReference type="RefSeq" id="WP_145431825.1">
    <property type="nucleotide sequence ID" value="NZ_CP036339.1"/>
</dbReference>
<dbReference type="EMBL" id="CP036339">
    <property type="protein sequence ID" value="QDT72236.1"/>
    <property type="molecule type" value="Genomic_DNA"/>
</dbReference>
<evidence type="ECO:0000313" key="2">
    <source>
        <dbReference type="Proteomes" id="UP000317909"/>
    </source>
</evidence>